<organism evidence="4 5">
    <name type="scientific">Thermoclostridium stercorarium subsp. leptospartum DSM 9219</name>
    <dbReference type="NCBI Taxonomy" id="1346611"/>
    <lineage>
        <taxon>Bacteria</taxon>
        <taxon>Bacillati</taxon>
        <taxon>Bacillota</taxon>
        <taxon>Clostridia</taxon>
        <taxon>Eubacteriales</taxon>
        <taxon>Oscillospiraceae</taxon>
        <taxon>Thermoclostridium</taxon>
    </lineage>
</organism>
<feature type="domain" description="Non-reducing end beta-L-arabinofuranosidase-like GH127 catalytic" evidence="1">
    <location>
        <begin position="20"/>
        <end position="422"/>
    </location>
</feature>
<dbReference type="AlphaFoldDB" id="A0A1B1YHS0"/>
<dbReference type="Pfam" id="PF20736">
    <property type="entry name" value="Glyco_hydro127M"/>
    <property type="match status" value="1"/>
</dbReference>
<evidence type="ECO:0008006" key="6">
    <source>
        <dbReference type="Google" id="ProtNLM"/>
    </source>
</evidence>
<dbReference type="PANTHER" id="PTHR43465:SF1">
    <property type="entry name" value="NON-REDUCING END BETA-L-ARABINOFURANOSIDASE"/>
    <property type="match status" value="1"/>
</dbReference>
<evidence type="ECO:0000259" key="1">
    <source>
        <dbReference type="Pfam" id="PF07944"/>
    </source>
</evidence>
<evidence type="ECO:0000313" key="4">
    <source>
        <dbReference type="EMBL" id="ANX00320.1"/>
    </source>
</evidence>
<reference evidence="4 5" key="1">
    <citation type="submission" date="2016-02" db="EMBL/GenBank/DDBJ databases">
        <title>Comparison of Clostridium stercorarium subspecies using comparative genomics and transcriptomics.</title>
        <authorList>
            <person name="Schellenberg J."/>
            <person name="Thallinger G."/>
            <person name="Levin D.B."/>
            <person name="Zhang X."/>
            <person name="Alvare G."/>
            <person name="Fristensky B."/>
            <person name="Sparling R."/>
        </authorList>
    </citation>
    <scope>NUCLEOTIDE SEQUENCE [LARGE SCALE GENOMIC DNA]</scope>
    <source>
        <strain evidence="4 5">DSM 9219</strain>
    </source>
</reference>
<name>A0A1B1YHS0_THEST</name>
<dbReference type="InterPro" id="IPR049046">
    <property type="entry name" value="Beta-AFase-like_GH127_middle"/>
</dbReference>
<dbReference type="InterPro" id="IPR012878">
    <property type="entry name" value="Beta-AFase-like_GH127_cat"/>
</dbReference>
<proteinExistence type="predicted"/>
<dbReference type="Pfam" id="PF20737">
    <property type="entry name" value="Glyco_hydro127C"/>
    <property type="match status" value="1"/>
</dbReference>
<dbReference type="PANTHER" id="PTHR43465">
    <property type="entry name" value="DUF1680 DOMAIN PROTEIN (AFU_ORTHOLOGUE AFUA_1G08910)"/>
    <property type="match status" value="1"/>
</dbReference>
<dbReference type="EMBL" id="CP014673">
    <property type="protein sequence ID" value="ANX00320.1"/>
    <property type="molecule type" value="Genomic_DNA"/>
</dbReference>
<dbReference type="Proteomes" id="UP000092931">
    <property type="component" value="Chromosome"/>
</dbReference>
<sequence length="652" mass="74411">MLTNTEKSPYAKTYSLPWDAVTWTGGIWAEVFKTCAENTVPHIRQMFEDRDISHVVENFRIAAREIDGSFHGTPFGDGDFYKWMEAAIYVACKNNDGKLLREIDEYIDLISRAQLDDGYISTKQIIGEIKGENITRLGDINNFEVYNFGHLFTTACIHKRLTGLDNLLNVAVKAAEYLEKTYQEAAGTGEVKTAVCPSHYMGLVEMYRTTGNKRFLDLARLAINLRDSVKNGTDDNQDRIPLKKHEKIVGHAVRSNYLYAGVSDLYAETGDSEYLDVLHRVWKDLVEHKIYITGGCGALYNGVSPYGNFWIDQKVHQAYGHEYQLPNLTAYNETCASVGSVLWAYRMFTVEPKAHYFDVIEKTMLNVNLAAISLDGRKFFYENMLRRARKLPFELCWPLERKEYISSFCCPPNLARLLAETSEYAYCLSDDTVWLGMYGENEARIRLRNGASFTVAQKTQYPFDGNICFSFRDTNGKGFKLNIRIPDWAESGHISVNGRVIKEISVQDSSTYYTLNVEKPSETNVTVRFDMPVRLTIAHPLVETDINQVAVERGPVVYCIESHDTELETLDDLMIGINSDFTPVEYEITGRKIIALEGEALKIKRDGDDSGKLYRTLKFKGLKRIHIRLVPYFAWDNRGFGEMKIWLPVAFC</sequence>
<protein>
    <recommendedName>
        <fullName evidence="6">Non-reducing end beta-L-arabinofuranosidase</fullName>
    </recommendedName>
</protein>
<feature type="domain" description="Non-reducing end beta-L-arabinofuranosidase-like GH127 middle" evidence="2">
    <location>
        <begin position="432"/>
        <end position="531"/>
    </location>
</feature>
<dbReference type="InterPro" id="IPR049174">
    <property type="entry name" value="Beta-AFase-like"/>
</dbReference>
<dbReference type="InterPro" id="IPR049049">
    <property type="entry name" value="Beta-AFase-like_GH127_C"/>
</dbReference>
<feature type="domain" description="Non-reducing end beta-L-arabinofuranosidase-like GH127 C-terminal" evidence="3">
    <location>
        <begin position="533"/>
        <end position="648"/>
    </location>
</feature>
<dbReference type="Pfam" id="PF07944">
    <property type="entry name" value="Beta-AFase-like_GH127_cat"/>
    <property type="match status" value="1"/>
</dbReference>
<dbReference type="InterPro" id="IPR008928">
    <property type="entry name" value="6-hairpin_glycosidase_sf"/>
</dbReference>
<evidence type="ECO:0000313" key="5">
    <source>
        <dbReference type="Proteomes" id="UP000092931"/>
    </source>
</evidence>
<dbReference type="SUPFAM" id="SSF48208">
    <property type="entry name" value="Six-hairpin glycosidases"/>
    <property type="match status" value="1"/>
</dbReference>
<accession>A0A1B1YHS0</accession>
<evidence type="ECO:0000259" key="2">
    <source>
        <dbReference type="Pfam" id="PF20736"/>
    </source>
</evidence>
<evidence type="ECO:0000259" key="3">
    <source>
        <dbReference type="Pfam" id="PF20737"/>
    </source>
</evidence>
<dbReference type="GO" id="GO:0005975">
    <property type="term" value="P:carbohydrate metabolic process"/>
    <property type="evidence" value="ECO:0007669"/>
    <property type="project" value="InterPro"/>
</dbReference>
<dbReference type="RefSeq" id="WP_034840689.1">
    <property type="nucleotide sequence ID" value="NZ_CP014673.1"/>
</dbReference>
<gene>
    <name evidence="4" type="ORF">CSTERLE_01290</name>
</gene>